<evidence type="ECO:0000256" key="4">
    <source>
        <dbReference type="ARBA" id="ARBA00022603"/>
    </source>
</evidence>
<dbReference type="InterPro" id="IPR003043">
    <property type="entry name" value="Uropor_MeTrfase_CS"/>
</dbReference>
<evidence type="ECO:0000259" key="7">
    <source>
        <dbReference type="Pfam" id="PF00590"/>
    </source>
</evidence>
<dbReference type="InterPro" id="IPR000878">
    <property type="entry name" value="4pyrrol_Mease"/>
</dbReference>
<proteinExistence type="inferred from homology"/>
<dbReference type="InterPro" id="IPR050161">
    <property type="entry name" value="Siro_Cobalamin_biosynth"/>
</dbReference>
<dbReference type="KEGG" id="amt:Amet_0074"/>
<dbReference type="UniPathway" id="UPA00148"/>
<evidence type="ECO:0000256" key="1">
    <source>
        <dbReference type="ARBA" id="ARBA00004953"/>
    </source>
</evidence>
<feature type="domain" description="Tetrapyrrole methylase" evidence="7">
    <location>
        <begin position="6"/>
        <end position="211"/>
    </location>
</feature>
<keyword evidence="3" id="KW-0169">Cobalamin biosynthesis</keyword>
<dbReference type="GO" id="GO:0009236">
    <property type="term" value="P:cobalamin biosynthetic process"/>
    <property type="evidence" value="ECO:0007669"/>
    <property type="project" value="UniProtKB-UniPathway"/>
</dbReference>
<dbReference type="PANTHER" id="PTHR45790">
    <property type="entry name" value="SIROHEME SYNTHASE-RELATED"/>
    <property type="match status" value="1"/>
</dbReference>
<dbReference type="GO" id="GO:0046026">
    <property type="term" value="F:precorrin-4 C11-methyltransferase activity"/>
    <property type="evidence" value="ECO:0007669"/>
    <property type="project" value="InterPro"/>
</dbReference>
<dbReference type="eggNOG" id="COG2875">
    <property type="taxonomic scope" value="Bacteria"/>
</dbReference>
<dbReference type="NCBIfam" id="TIGR01465">
    <property type="entry name" value="cobM_cbiF"/>
    <property type="match status" value="1"/>
</dbReference>
<sequence length="255" mass="28199">MSKVEKVFFVGAGPGDPELLTMKGHRVIGSADVIIYAGSLVNPKVLDHRKESAEIHNSAKLTLETVIQLIKKAVDEGKQVARVHTGDPSLYGAIQEQMDLLDGYKIPYEVIPGVSSFMAAAAALKRELTLPDVTQTVILTRLEGRTPVPEKEALKELASHQASMAIFLSVHMMEGVVEQLLESYPEDTPIAVVQRASWPDEKMVIGTLKDIAKKVQEANITKTAQILVGRFLNTEYERSKLYDPTFSHEYREATK</sequence>
<evidence type="ECO:0000256" key="3">
    <source>
        <dbReference type="ARBA" id="ARBA00022573"/>
    </source>
</evidence>
<reference evidence="9" key="1">
    <citation type="journal article" date="2016" name="Genome Announc.">
        <title>Complete genome sequence of Alkaliphilus metalliredigens strain QYMF, an alkaliphilic and metal-reducing bacterium isolated from borax-contaminated leachate ponds.</title>
        <authorList>
            <person name="Hwang C."/>
            <person name="Copeland A."/>
            <person name="Lucas S."/>
            <person name="Lapidus A."/>
            <person name="Barry K."/>
            <person name="Detter J.C."/>
            <person name="Glavina Del Rio T."/>
            <person name="Hammon N."/>
            <person name="Israni S."/>
            <person name="Dalin E."/>
            <person name="Tice H."/>
            <person name="Pitluck S."/>
            <person name="Chertkov O."/>
            <person name="Brettin T."/>
            <person name="Bruce D."/>
            <person name="Han C."/>
            <person name="Schmutz J."/>
            <person name="Larimer F."/>
            <person name="Land M.L."/>
            <person name="Hauser L."/>
            <person name="Kyrpides N."/>
            <person name="Mikhailova N."/>
            <person name="Ye Q."/>
            <person name="Zhou J."/>
            <person name="Richardson P."/>
            <person name="Fields M.W."/>
        </authorList>
    </citation>
    <scope>NUCLEOTIDE SEQUENCE [LARGE SCALE GENOMIC DNA]</scope>
    <source>
        <strain evidence="9">QYMF</strain>
    </source>
</reference>
<dbReference type="HOGENOM" id="CLU_011276_7_1_9"/>
<dbReference type="EMBL" id="CP000724">
    <property type="protein sequence ID" value="ABR46317.1"/>
    <property type="molecule type" value="Genomic_DNA"/>
</dbReference>
<evidence type="ECO:0000313" key="9">
    <source>
        <dbReference type="Proteomes" id="UP000001572"/>
    </source>
</evidence>
<dbReference type="Gene3D" id="3.30.950.10">
    <property type="entry name" value="Methyltransferase, Cobalt-precorrin-4 Transmethylase, Domain 2"/>
    <property type="match status" value="1"/>
</dbReference>
<name>A6TJE9_ALKMQ</name>
<dbReference type="Pfam" id="PF00590">
    <property type="entry name" value="TP_methylase"/>
    <property type="match status" value="1"/>
</dbReference>
<dbReference type="InterPro" id="IPR035996">
    <property type="entry name" value="4pyrrol_Methylase_sf"/>
</dbReference>
<keyword evidence="6" id="KW-0949">S-adenosyl-L-methionine</keyword>
<dbReference type="STRING" id="293826.Amet_0074"/>
<organism evidence="8 9">
    <name type="scientific">Alkaliphilus metalliredigens (strain QYMF)</name>
    <dbReference type="NCBI Taxonomy" id="293826"/>
    <lineage>
        <taxon>Bacteria</taxon>
        <taxon>Bacillati</taxon>
        <taxon>Bacillota</taxon>
        <taxon>Clostridia</taxon>
        <taxon>Peptostreptococcales</taxon>
        <taxon>Natronincolaceae</taxon>
        <taxon>Alkaliphilus</taxon>
    </lineage>
</organism>
<dbReference type="InterPro" id="IPR014777">
    <property type="entry name" value="4pyrrole_Mease_sub1"/>
</dbReference>
<evidence type="ECO:0000256" key="5">
    <source>
        <dbReference type="ARBA" id="ARBA00022679"/>
    </source>
</evidence>
<evidence type="ECO:0000313" key="8">
    <source>
        <dbReference type="EMBL" id="ABR46317.1"/>
    </source>
</evidence>
<protein>
    <submittedName>
        <fullName evidence="8">Precorrin-4 C11-methyltransferase</fullName>
    </submittedName>
</protein>
<dbReference type="Proteomes" id="UP000001572">
    <property type="component" value="Chromosome"/>
</dbReference>
<evidence type="ECO:0000256" key="6">
    <source>
        <dbReference type="ARBA" id="ARBA00022691"/>
    </source>
</evidence>
<keyword evidence="9" id="KW-1185">Reference proteome</keyword>
<keyword evidence="4 8" id="KW-0489">Methyltransferase</keyword>
<dbReference type="InterPro" id="IPR006362">
    <property type="entry name" value="Cbl_synth_CobM/CibF"/>
</dbReference>
<dbReference type="PROSITE" id="PS00839">
    <property type="entry name" value="SUMT_1"/>
    <property type="match status" value="1"/>
</dbReference>
<comment type="pathway">
    <text evidence="1">Cofactor biosynthesis; adenosylcobalamin biosynthesis.</text>
</comment>
<dbReference type="AlphaFoldDB" id="A6TJE9"/>
<dbReference type="PANTHER" id="PTHR45790:SF4">
    <property type="entry name" value="COBALT-PRECORRIN-4 C(11)-METHYLTRANSFERASE"/>
    <property type="match status" value="1"/>
</dbReference>
<comment type="similarity">
    <text evidence="2">Belongs to the precorrin methyltransferase family.</text>
</comment>
<accession>A6TJE9</accession>
<evidence type="ECO:0000256" key="2">
    <source>
        <dbReference type="ARBA" id="ARBA00005879"/>
    </source>
</evidence>
<gene>
    <name evidence="8" type="ordered locus">Amet_0074</name>
</gene>
<dbReference type="GO" id="GO:0032259">
    <property type="term" value="P:methylation"/>
    <property type="evidence" value="ECO:0007669"/>
    <property type="project" value="UniProtKB-KW"/>
</dbReference>
<dbReference type="InterPro" id="IPR014776">
    <property type="entry name" value="4pyrrole_Mease_sub2"/>
</dbReference>
<keyword evidence="5 8" id="KW-0808">Transferase</keyword>
<dbReference type="SUPFAM" id="SSF53790">
    <property type="entry name" value="Tetrapyrrole methylase"/>
    <property type="match status" value="1"/>
</dbReference>
<dbReference type="Gene3D" id="3.40.1010.10">
    <property type="entry name" value="Cobalt-precorrin-4 Transmethylase, Domain 1"/>
    <property type="match status" value="1"/>
</dbReference>
<dbReference type="CDD" id="cd11641">
    <property type="entry name" value="Precorrin-4_C11-MT"/>
    <property type="match status" value="1"/>
</dbReference>